<dbReference type="GO" id="GO:0005886">
    <property type="term" value="C:plasma membrane"/>
    <property type="evidence" value="ECO:0007669"/>
    <property type="project" value="TreeGrafter"/>
</dbReference>
<comment type="catalytic activity">
    <reaction evidence="1">
        <text>ATP + protein L-histidine = ADP + protein N-phospho-L-histidine.</text>
        <dbReference type="EC" id="2.7.13.3"/>
    </reaction>
</comment>
<dbReference type="SMART" id="SM00388">
    <property type="entry name" value="HisKA"/>
    <property type="match status" value="1"/>
</dbReference>
<feature type="compositionally biased region" description="Basic and acidic residues" evidence="6">
    <location>
        <begin position="754"/>
        <end position="768"/>
    </location>
</feature>
<organism evidence="9 10">
    <name type="scientific">Mesorhizobium hungaricum</name>
    <dbReference type="NCBI Taxonomy" id="1566387"/>
    <lineage>
        <taxon>Bacteria</taxon>
        <taxon>Pseudomonadati</taxon>
        <taxon>Pseudomonadota</taxon>
        <taxon>Alphaproteobacteria</taxon>
        <taxon>Hyphomicrobiales</taxon>
        <taxon>Phyllobacteriaceae</taxon>
        <taxon>Mesorhizobium</taxon>
    </lineage>
</organism>
<dbReference type="InterPro" id="IPR003661">
    <property type="entry name" value="HisK_dim/P_dom"/>
</dbReference>
<feature type="compositionally biased region" description="Pro residues" evidence="6">
    <location>
        <begin position="777"/>
        <end position="788"/>
    </location>
</feature>
<dbReference type="SUPFAM" id="SSF47384">
    <property type="entry name" value="Homodimeric domain of signal transducing histidine kinase"/>
    <property type="match status" value="1"/>
</dbReference>
<evidence type="ECO:0000256" key="5">
    <source>
        <dbReference type="ARBA" id="ARBA00022777"/>
    </source>
</evidence>
<dbReference type="CDD" id="cd00082">
    <property type="entry name" value="HisKA"/>
    <property type="match status" value="1"/>
</dbReference>
<name>A0A1C2DC89_9HYPH</name>
<dbReference type="SMART" id="SM00387">
    <property type="entry name" value="HATPase_c"/>
    <property type="match status" value="1"/>
</dbReference>
<dbReference type="InterPro" id="IPR003594">
    <property type="entry name" value="HATPase_dom"/>
</dbReference>
<feature type="compositionally biased region" description="Polar residues" evidence="6">
    <location>
        <begin position="293"/>
        <end position="302"/>
    </location>
</feature>
<dbReference type="STRING" id="1566387.QV13_22205"/>
<dbReference type="InterPro" id="IPR005467">
    <property type="entry name" value="His_kinase_dom"/>
</dbReference>
<keyword evidence="5 9" id="KW-0418">Kinase</keyword>
<feature type="region of interest" description="Disordered" evidence="6">
    <location>
        <begin position="222"/>
        <end position="265"/>
    </location>
</feature>
<dbReference type="Pfam" id="PF00512">
    <property type="entry name" value="HisKA"/>
    <property type="match status" value="1"/>
</dbReference>
<evidence type="ECO:0000256" key="3">
    <source>
        <dbReference type="ARBA" id="ARBA00022553"/>
    </source>
</evidence>
<protein>
    <recommendedName>
        <fullName evidence="2">histidine kinase</fullName>
        <ecNumber evidence="2">2.7.13.3</ecNumber>
    </recommendedName>
</protein>
<dbReference type="Gene3D" id="3.30.565.10">
    <property type="entry name" value="Histidine kinase-like ATPase, C-terminal domain"/>
    <property type="match status" value="1"/>
</dbReference>
<feature type="domain" description="PAS" evidence="8">
    <location>
        <begin position="934"/>
        <end position="1004"/>
    </location>
</feature>
<dbReference type="EC" id="2.7.13.3" evidence="2"/>
<feature type="region of interest" description="Disordered" evidence="6">
    <location>
        <begin position="734"/>
        <end position="791"/>
    </location>
</feature>
<keyword evidence="4" id="KW-0808">Transferase</keyword>
<evidence type="ECO:0000313" key="10">
    <source>
        <dbReference type="Proteomes" id="UP000094412"/>
    </source>
</evidence>
<feature type="region of interest" description="Disordered" evidence="6">
    <location>
        <begin position="431"/>
        <end position="478"/>
    </location>
</feature>
<dbReference type="NCBIfam" id="TIGR00229">
    <property type="entry name" value="sensory_box"/>
    <property type="match status" value="1"/>
</dbReference>
<keyword evidence="10" id="KW-1185">Reference proteome</keyword>
<dbReference type="InterPro" id="IPR035965">
    <property type="entry name" value="PAS-like_dom_sf"/>
</dbReference>
<evidence type="ECO:0000256" key="6">
    <source>
        <dbReference type="SAM" id="MobiDB-lite"/>
    </source>
</evidence>
<dbReference type="SMART" id="SM00091">
    <property type="entry name" value="PAS"/>
    <property type="match status" value="2"/>
</dbReference>
<dbReference type="InterPro" id="IPR036097">
    <property type="entry name" value="HisK_dim/P_sf"/>
</dbReference>
<dbReference type="Gene3D" id="3.30.450.20">
    <property type="entry name" value="PAS domain"/>
    <property type="match status" value="1"/>
</dbReference>
<gene>
    <name evidence="9" type="ORF">QV13_22205</name>
</gene>
<dbReference type="CDD" id="cd00130">
    <property type="entry name" value="PAS"/>
    <property type="match status" value="1"/>
</dbReference>
<sequence length="1302" mass="136570">MPSENYSFLDVAVLDDVRSRFASGDAIVVLSADLEQVLWANGPGAALFGHADVEAAIGAPAGLPPVARRQIMATAGFPAIGSDRALLVRLAAGMTSNAVGFLASALTMPDGEAAIMLALPATQGASHNAAEIATRAISGFKADGQFLAFIDGKGGVEAASQGFSALGITEQTLSALVADVAREQDRVLKRLVPAAKSSYPAGIARLTDEPARHLLVVIDEGTEAGATQPAPASQTASEGDRPRATTAEGWRAADDSVSTTAGEHQHDRWYFSDANKAAEAAQGDGTTPVAPVQNETVPASQPVERNTTPVRFVWRTDAAGHFSAISPEFAAVVGEAAADVIGRRFKDVATTFGFDPSGEIAGLLERRDTWSGRSVAWPIAGSSLKVPVDLAALPVYDRNRTFEGFRGFGVARPADATEDHEKVGLALTPGWVASETPPAPAKTTHEATARPQEPPHAAPMTTGGQNPFHGEAPALTITPTPERRFSDKVIRLAEHRPAANDKGLSTLERSAFREIGERLKKDGVLGSEAGRGEAAPAKDPPAPATAQADNAIAMRQADGADAPAGQGEVIKPVERARPVAADIVEAAGAINTAEPATAVDTVKAEQAAEAAVTAEAAITVAPTESKHTSSEAETTAVVAEAIARPDEATTADEDDDSAALTEAQEAEDIADLTRLDGAGADEGGAAAEPVAEPAAPRSLLAFAPQDSDPVAEDNGQTQALNDIGDIKAAAAKVAGQRHAARRDEASKDDEEEDLARLEDDGDLTHPRDDAEEAVAPQPAPPLPTPRLVPPLQAGGFVPAAFATGEKEPDTSLLSRLPVPLLIHSGDVLHYANGEFLALTGYENLAALGAAGGLDALFADPYASDSTADHADHKLRLRKANGEETPVDVVLRSVPWGEGKALMLVLNGSGETGQPITAATLGEAAQPDTAELKARVAEMRTIIDTATDGVVLIGRDGAIRSISRPAEALFGVDSDEVAGKPFASLFAIESQRAARDYLAGLSDHGVASVLNDGREVIGREAQGRFIPLFMTIGRLPGDSGYCAVVRDITQWKRAEEDLTQARAVAERASSQKTDFLARISHEIRTPLNAIIGFSELMVDEKFGPIANERYRDYLRDINRSGNHVLDLVNDLLDISKIEAGQQEMDYEAVSLNDALAEAVAMMQPQANRERVIIRSSFASRLPEVVADLRSIRQIALNILSNAVRYTQAGGQVIVSTAYETSGDVVMRVRDTGVGMTQAEIEHALKPFKQVNALKRGRGDGTGLGLPLTKAMVEANRAKFTINSTPGEGTLVEVAFPSTRVLAD</sequence>
<dbReference type="Gene3D" id="1.10.287.130">
    <property type="match status" value="1"/>
</dbReference>
<dbReference type="EMBL" id="MDEO01000036">
    <property type="protein sequence ID" value="OCX12362.1"/>
    <property type="molecule type" value="Genomic_DNA"/>
</dbReference>
<dbReference type="InterPro" id="IPR004358">
    <property type="entry name" value="Sig_transdc_His_kin-like_C"/>
</dbReference>
<evidence type="ECO:0000256" key="1">
    <source>
        <dbReference type="ARBA" id="ARBA00000085"/>
    </source>
</evidence>
<keyword evidence="3" id="KW-0597">Phosphoprotein</keyword>
<dbReference type="GO" id="GO:0006355">
    <property type="term" value="P:regulation of DNA-templated transcription"/>
    <property type="evidence" value="ECO:0007669"/>
    <property type="project" value="InterPro"/>
</dbReference>
<dbReference type="PROSITE" id="PS50112">
    <property type="entry name" value="PAS"/>
    <property type="match status" value="1"/>
</dbReference>
<evidence type="ECO:0000313" key="9">
    <source>
        <dbReference type="EMBL" id="OCX12362.1"/>
    </source>
</evidence>
<dbReference type="InterPro" id="IPR036890">
    <property type="entry name" value="HATPase_C_sf"/>
</dbReference>
<dbReference type="OrthoDB" id="9801651at2"/>
<dbReference type="Proteomes" id="UP000094412">
    <property type="component" value="Unassembled WGS sequence"/>
</dbReference>
<evidence type="ECO:0000259" key="8">
    <source>
        <dbReference type="PROSITE" id="PS50112"/>
    </source>
</evidence>
<dbReference type="PANTHER" id="PTHR43047">
    <property type="entry name" value="TWO-COMPONENT HISTIDINE PROTEIN KINASE"/>
    <property type="match status" value="1"/>
</dbReference>
<dbReference type="PROSITE" id="PS50109">
    <property type="entry name" value="HIS_KIN"/>
    <property type="match status" value="1"/>
</dbReference>
<dbReference type="SUPFAM" id="SSF55785">
    <property type="entry name" value="PYP-like sensor domain (PAS domain)"/>
    <property type="match status" value="1"/>
</dbReference>
<feature type="region of interest" description="Disordered" evidence="6">
    <location>
        <begin position="523"/>
        <end position="546"/>
    </location>
</feature>
<dbReference type="InterPro" id="IPR000014">
    <property type="entry name" value="PAS"/>
</dbReference>
<dbReference type="SUPFAM" id="SSF55874">
    <property type="entry name" value="ATPase domain of HSP90 chaperone/DNA topoisomerase II/histidine kinase"/>
    <property type="match status" value="1"/>
</dbReference>
<dbReference type="Pfam" id="PF00989">
    <property type="entry name" value="PAS"/>
    <property type="match status" value="1"/>
</dbReference>
<reference evidence="9 10" key="1">
    <citation type="submission" date="2016-08" db="EMBL/GenBank/DDBJ databases">
        <title>Whole genome sequence of Mesorhizobium sp. strain UASWS1009 isolated from industrial sewage.</title>
        <authorList>
            <person name="Crovadore J."/>
            <person name="Calmin G."/>
            <person name="Chablais R."/>
            <person name="Cochard B."/>
            <person name="Lefort F."/>
        </authorList>
    </citation>
    <scope>NUCLEOTIDE SEQUENCE [LARGE SCALE GENOMIC DNA]</scope>
    <source>
        <strain evidence="9 10">UASWS1009</strain>
    </source>
</reference>
<dbReference type="GO" id="GO:0000155">
    <property type="term" value="F:phosphorelay sensor kinase activity"/>
    <property type="evidence" value="ECO:0007669"/>
    <property type="project" value="InterPro"/>
</dbReference>
<dbReference type="PANTHER" id="PTHR43047:SF72">
    <property type="entry name" value="OSMOSENSING HISTIDINE PROTEIN KINASE SLN1"/>
    <property type="match status" value="1"/>
</dbReference>
<proteinExistence type="predicted"/>
<dbReference type="RefSeq" id="WP_024927106.1">
    <property type="nucleotide sequence ID" value="NZ_MDEO01000036.1"/>
</dbReference>
<feature type="domain" description="Histidine kinase" evidence="7">
    <location>
        <begin position="1077"/>
        <end position="1298"/>
    </location>
</feature>
<evidence type="ECO:0000256" key="4">
    <source>
        <dbReference type="ARBA" id="ARBA00022679"/>
    </source>
</evidence>
<dbReference type="GO" id="GO:0009927">
    <property type="term" value="F:histidine phosphotransfer kinase activity"/>
    <property type="evidence" value="ECO:0007669"/>
    <property type="project" value="TreeGrafter"/>
</dbReference>
<comment type="caution">
    <text evidence="9">The sequence shown here is derived from an EMBL/GenBank/DDBJ whole genome shotgun (WGS) entry which is preliminary data.</text>
</comment>
<dbReference type="InterPro" id="IPR013767">
    <property type="entry name" value="PAS_fold"/>
</dbReference>
<evidence type="ECO:0000259" key="7">
    <source>
        <dbReference type="PROSITE" id="PS50109"/>
    </source>
</evidence>
<dbReference type="PRINTS" id="PR00344">
    <property type="entry name" value="BCTRLSENSOR"/>
</dbReference>
<evidence type="ECO:0000256" key="2">
    <source>
        <dbReference type="ARBA" id="ARBA00012438"/>
    </source>
</evidence>
<accession>A0A1C2DC89</accession>
<dbReference type="Pfam" id="PF02518">
    <property type="entry name" value="HATPase_c"/>
    <property type="match status" value="1"/>
</dbReference>
<feature type="region of interest" description="Disordered" evidence="6">
    <location>
        <begin position="278"/>
        <end position="302"/>
    </location>
</feature>